<evidence type="ECO:0000256" key="6">
    <source>
        <dbReference type="ARBA" id="ARBA00072882"/>
    </source>
</evidence>
<reference evidence="9 10" key="1">
    <citation type="journal article" date="2015" name="Genome Biol.">
        <title>Comparative genomics of Steinernema reveals deeply conserved gene regulatory networks.</title>
        <authorList>
            <person name="Dillman A.R."/>
            <person name="Macchietto M."/>
            <person name="Porter C.F."/>
            <person name="Rogers A."/>
            <person name="Williams B."/>
            <person name="Antoshechkin I."/>
            <person name="Lee M.M."/>
            <person name="Goodwin Z."/>
            <person name="Lu X."/>
            <person name="Lewis E.E."/>
            <person name="Goodrich-Blair H."/>
            <person name="Stock S.P."/>
            <person name="Adams B.J."/>
            <person name="Sternberg P.W."/>
            <person name="Mortazavi A."/>
        </authorList>
    </citation>
    <scope>NUCLEOTIDE SEQUENCE [LARGE SCALE GENOMIC DNA]</scope>
    <source>
        <strain evidence="9 10">ALL</strain>
    </source>
</reference>
<evidence type="ECO:0000256" key="7">
    <source>
        <dbReference type="SAM" id="MobiDB-lite"/>
    </source>
</evidence>
<dbReference type="AlphaFoldDB" id="A0A4U5PD96"/>
<sequence length="231" mass="25662">MSLAYKMSDIHEALALLDDASLLDAPSQSPLRERAQELSQQTTFSMALDTESDTSLSDANSTPLKKGVQFADDVVDNEKPSTSGAKRKVELKEDDEQTKKTKVQEKPKEKKPEEVDLSVPKMQILLSNFTQEQMNRYEMYRRSSFPKSAIRRLIYQATGVQANQNVVIAVAGLAKVFTGELVEEALDAQEKEGDTTEPLKPKHLELALASLKDKGKLFPMPGSRKNPFGGF</sequence>
<dbReference type="PANTHER" id="PTHR13218:SF8">
    <property type="entry name" value="TRANSCRIPTION INITIATION FACTOR TFIID SUBUNIT 11"/>
    <property type="match status" value="1"/>
</dbReference>
<evidence type="ECO:0000256" key="2">
    <source>
        <dbReference type="ARBA" id="ARBA00009788"/>
    </source>
</evidence>
<dbReference type="FunFam" id="1.10.20.10:FF:000061">
    <property type="entry name" value="TFIID subunit"/>
    <property type="match status" value="1"/>
</dbReference>
<dbReference type="InterPro" id="IPR006809">
    <property type="entry name" value="TAFII28_dom"/>
</dbReference>
<comment type="caution">
    <text evidence="9">The sequence shown here is derived from an EMBL/GenBank/DDBJ whole genome shotgun (WGS) entry which is preliminary data.</text>
</comment>
<dbReference type="InterPro" id="IPR009072">
    <property type="entry name" value="Histone-fold"/>
</dbReference>
<dbReference type="PANTHER" id="PTHR13218">
    <property type="entry name" value="TRANSCRIPTION INITIATION FACTOR TFIID SUBUNIT 11-RELATED"/>
    <property type="match status" value="1"/>
</dbReference>
<feature type="region of interest" description="Disordered" evidence="7">
    <location>
        <begin position="30"/>
        <end position="115"/>
    </location>
</feature>
<dbReference type="GO" id="GO:0046982">
    <property type="term" value="F:protein heterodimerization activity"/>
    <property type="evidence" value="ECO:0007669"/>
    <property type="project" value="InterPro"/>
</dbReference>
<keyword evidence="5" id="KW-0539">Nucleus</keyword>
<organism evidence="9 10">
    <name type="scientific">Steinernema carpocapsae</name>
    <name type="common">Entomopathogenic nematode</name>
    <dbReference type="NCBI Taxonomy" id="34508"/>
    <lineage>
        <taxon>Eukaryota</taxon>
        <taxon>Metazoa</taxon>
        <taxon>Ecdysozoa</taxon>
        <taxon>Nematoda</taxon>
        <taxon>Chromadorea</taxon>
        <taxon>Rhabditida</taxon>
        <taxon>Tylenchina</taxon>
        <taxon>Panagrolaimomorpha</taxon>
        <taxon>Strongyloidoidea</taxon>
        <taxon>Steinernematidae</taxon>
        <taxon>Steinernema</taxon>
    </lineage>
</organism>
<dbReference type="OrthoDB" id="28335at2759"/>
<dbReference type="Gene3D" id="1.10.20.10">
    <property type="entry name" value="Histone, subunit A"/>
    <property type="match status" value="1"/>
</dbReference>
<dbReference type="SUPFAM" id="SSF47113">
    <property type="entry name" value="Histone-fold"/>
    <property type="match status" value="1"/>
</dbReference>
<dbReference type="InterPro" id="IPR045127">
    <property type="entry name" value="TAF11-like"/>
</dbReference>
<keyword evidence="3" id="KW-0805">Transcription regulation</keyword>
<evidence type="ECO:0000259" key="8">
    <source>
        <dbReference type="Pfam" id="PF04719"/>
    </source>
</evidence>
<evidence type="ECO:0000313" key="10">
    <source>
        <dbReference type="Proteomes" id="UP000298663"/>
    </source>
</evidence>
<gene>
    <name evidence="9" type="ORF">L596_008692</name>
</gene>
<reference evidence="9 10" key="2">
    <citation type="journal article" date="2019" name="G3 (Bethesda)">
        <title>Hybrid Assembly of the Genome of the Entomopathogenic Nematode Steinernema carpocapsae Identifies the X-Chromosome.</title>
        <authorList>
            <person name="Serra L."/>
            <person name="Macchietto M."/>
            <person name="Macias-Munoz A."/>
            <person name="McGill C.J."/>
            <person name="Rodriguez I.M."/>
            <person name="Rodriguez B."/>
            <person name="Murad R."/>
            <person name="Mortazavi A."/>
        </authorList>
    </citation>
    <scope>NUCLEOTIDE SEQUENCE [LARGE SCALE GENOMIC DNA]</scope>
    <source>
        <strain evidence="9 10">ALL</strain>
    </source>
</reference>
<feature type="compositionally biased region" description="Basic and acidic residues" evidence="7">
    <location>
        <begin position="87"/>
        <end position="114"/>
    </location>
</feature>
<dbReference type="Pfam" id="PF04719">
    <property type="entry name" value="TAFII28"/>
    <property type="match status" value="1"/>
</dbReference>
<evidence type="ECO:0000256" key="1">
    <source>
        <dbReference type="ARBA" id="ARBA00004123"/>
    </source>
</evidence>
<accession>A0A4U5PD96</accession>
<dbReference type="GO" id="GO:0051123">
    <property type="term" value="P:RNA polymerase II preinitiation complex assembly"/>
    <property type="evidence" value="ECO:0007669"/>
    <property type="project" value="InterPro"/>
</dbReference>
<dbReference type="GO" id="GO:0016251">
    <property type="term" value="F:RNA polymerase II general transcription initiation factor activity"/>
    <property type="evidence" value="ECO:0007669"/>
    <property type="project" value="TreeGrafter"/>
</dbReference>
<protein>
    <recommendedName>
        <fullName evidence="6">Transcription initiation factor TFIID subunit 11</fullName>
    </recommendedName>
</protein>
<name>A0A4U5PD96_STECR</name>
<evidence type="ECO:0000256" key="3">
    <source>
        <dbReference type="ARBA" id="ARBA00023015"/>
    </source>
</evidence>
<evidence type="ECO:0000256" key="4">
    <source>
        <dbReference type="ARBA" id="ARBA00023163"/>
    </source>
</evidence>
<comment type="similarity">
    <text evidence="2">Belongs to the TAF11 family.</text>
</comment>
<comment type="subcellular location">
    <subcellularLocation>
        <location evidence="1">Nucleus</location>
    </subcellularLocation>
</comment>
<feature type="compositionally biased region" description="Polar residues" evidence="7">
    <location>
        <begin position="53"/>
        <end position="63"/>
    </location>
</feature>
<keyword evidence="4" id="KW-0804">Transcription</keyword>
<dbReference type="GO" id="GO:0005669">
    <property type="term" value="C:transcription factor TFIID complex"/>
    <property type="evidence" value="ECO:0007669"/>
    <property type="project" value="InterPro"/>
</dbReference>
<dbReference type="CDD" id="cd08048">
    <property type="entry name" value="HFD_TAF11"/>
    <property type="match status" value="1"/>
</dbReference>
<feature type="domain" description="TAFII28-like protein" evidence="8">
    <location>
        <begin position="124"/>
        <end position="207"/>
    </location>
</feature>
<evidence type="ECO:0000313" key="9">
    <source>
        <dbReference type="EMBL" id="TKR94407.1"/>
    </source>
</evidence>
<evidence type="ECO:0000256" key="5">
    <source>
        <dbReference type="ARBA" id="ARBA00023242"/>
    </source>
</evidence>
<keyword evidence="10" id="KW-1185">Reference proteome</keyword>
<proteinExistence type="inferred from homology"/>
<dbReference type="Proteomes" id="UP000298663">
    <property type="component" value="Unassembled WGS sequence"/>
</dbReference>
<dbReference type="EMBL" id="AZBU02000002">
    <property type="protein sequence ID" value="TKR94407.1"/>
    <property type="molecule type" value="Genomic_DNA"/>
</dbReference>